<evidence type="ECO:0000313" key="2">
    <source>
        <dbReference type="Proteomes" id="UP000005824"/>
    </source>
</evidence>
<name>B4DA96_9BACT</name>
<proteinExistence type="predicted"/>
<reference evidence="1 2" key="1">
    <citation type="journal article" date="2011" name="J. Bacteriol.">
        <title>Genome sequence of Chthoniobacter flavus Ellin428, an aerobic heterotrophic soil bacterium.</title>
        <authorList>
            <person name="Kant R."/>
            <person name="van Passel M.W."/>
            <person name="Palva A."/>
            <person name="Lucas S."/>
            <person name="Lapidus A."/>
            <person name="Glavina Del Rio T."/>
            <person name="Dalin E."/>
            <person name="Tice H."/>
            <person name="Bruce D."/>
            <person name="Goodwin L."/>
            <person name="Pitluck S."/>
            <person name="Larimer F.W."/>
            <person name="Land M.L."/>
            <person name="Hauser L."/>
            <person name="Sangwan P."/>
            <person name="de Vos W.M."/>
            <person name="Janssen P.H."/>
            <person name="Smidt H."/>
        </authorList>
    </citation>
    <scope>NUCLEOTIDE SEQUENCE [LARGE SCALE GENOMIC DNA]</scope>
    <source>
        <strain evidence="1 2">Ellin428</strain>
    </source>
</reference>
<accession>B4DA96</accession>
<dbReference type="STRING" id="497964.CfE428DRAFT_5836"/>
<comment type="caution">
    <text evidence="1">The sequence shown here is derived from an EMBL/GenBank/DDBJ whole genome shotgun (WGS) entry which is preliminary data.</text>
</comment>
<dbReference type="InParanoid" id="B4DA96"/>
<dbReference type="RefSeq" id="WP_006983157.1">
    <property type="nucleotide sequence ID" value="NZ_ABVL01000029.1"/>
</dbReference>
<organism evidence="1 2">
    <name type="scientific">Chthoniobacter flavus Ellin428</name>
    <dbReference type="NCBI Taxonomy" id="497964"/>
    <lineage>
        <taxon>Bacteria</taxon>
        <taxon>Pseudomonadati</taxon>
        <taxon>Verrucomicrobiota</taxon>
        <taxon>Spartobacteria</taxon>
        <taxon>Chthoniobacterales</taxon>
        <taxon>Chthoniobacteraceae</taxon>
        <taxon>Chthoniobacter</taxon>
    </lineage>
</organism>
<dbReference type="EMBL" id="ABVL01000029">
    <property type="protein sequence ID" value="EDY16723.1"/>
    <property type="molecule type" value="Genomic_DNA"/>
</dbReference>
<keyword evidence="2" id="KW-1185">Reference proteome</keyword>
<evidence type="ECO:0000313" key="1">
    <source>
        <dbReference type="EMBL" id="EDY16723.1"/>
    </source>
</evidence>
<sequence length="188" mass="21300">MSFSRRQQPEFRVLVPLAWVAHCRREGLARTLKVDRDWYERELCVATGQASTKECNAGRDYDLAMAHFEGLAGVGIKWQMRVYSGDVTRMMHCLRSELGAAALRTAGVDERYVLAALKQGFGTREAWRVSREDLIVIVGEVKRCVRRAVKHGVRIADEKAEALGLWQEGGVWGERPKQEAVEEPEVPF</sequence>
<dbReference type="Proteomes" id="UP000005824">
    <property type="component" value="Unassembled WGS sequence"/>
</dbReference>
<protein>
    <submittedName>
        <fullName evidence="1">Uncharacterized protein</fullName>
    </submittedName>
</protein>
<gene>
    <name evidence="1" type="ORF">CfE428DRAFT_5836</name>
</gene>
<dbReference type="AlphaFoldDB" id="B4DA96"/>